<organism evidence="3 4">
    <name type="scientific">Pseudonocardia aurantiaca</name>
    <dbReference type="NCBI Taxonomy" id="75290"/>
    <lineage>
        <taxon>Bacteria</taxon>
        <taxon>Bacillati</taxon>
        <taxon>Actinomycetota</taxon>
        <taxon>Actinomycetes</taxon>
        <taxon>Pseudonocardiales</taxon>
        <taxon>Pseudonocardiaceae</taxon>
        <taxon>Pseudonocardia</taxon>
    </lineage>
</organism>
<dbReference type="PROSITE" id="PS51257">
    <property type="entry name" value="PROKAR_LIPOPROTEIN"/>
    <property type="match status" value="1"/>
</dbReference>
<dbReference type="InterPro" id="IPR026045">
    <property type="entry name" value="Ferric-bd"/>
</dbReference>
<evidence type="ECO:0000313" key="3">
    <source>
        <dbReference type="EMBL" id="MFD1533811.1"/>
    </source>
</evidence>
<keyword evidence="1 2" id="KW-0732">Signal</keyword>
<dbReference type="RefSeq" id="WP_343977515.1">
    <property type="nucleotide sequence ID" value="NZ_BAAAJG010000009.1"/>
</dbReference>
<keyword evidence="4" id="KW-1185">Reference proteome</keyword>
<dbReference type="PANTHER" id="PTHR30006">
    <property type="entry name" value="THIAMINE-BINDING PERIPLASMIC PROTEIN-RELATED"/>
    <property type="match status" value="1"/>
</dbReference>
<feature type="chain" id="PRO_5045929553" evidence="2">
    <location>
        <begin position="21"/>
        <end position="355"/>
    </location>
</feature>
<accession>A0ABW4FTJ1</accession>
<protein>
    <submittedName>
        <fullName evidence="3">Extracellular solute-binding protein</fullName>
    </submittedName>
</protein>
<comment type="caution">
    <text evidence="3">The sequence shown here is derived from an EMBL/GenBank/DDBJ whole genome shotgun (WGS) entry which is preliminary data.</text>
</comment>
<dbReference type="Pfam" id="PF13343">
    <property type="entry name" value="SBP_bac_6"/>
    <property type="match status" value="1"/>
</dbReference>
<dbReference type="Proteomes" id="UP001597145">
    <property type="component" value="Unassembled WGS sequence"/>
</dbReference>
<dbReference type="PIRSF" id="PIRSF002825">
    <property type="entry name" value="CfbpA"/>
    <property type="match status" value="1"/>
</dbReference>
<sequence>MRSRIPVLLTSAALVLTACMSTPDGPDGPSASITEITDQATLDTLVEAAHEEGRVVWYTSVPSERAQQIADMFTKEYDIEVVVQRSGGNDILQRYLLEKEAKRVQNDVLTISDPAAFINLQKENDLTCFKPRNFADVPTYAKDAGGCWISTRTNAMVMAYNTEQVTEPPAGWGDIVNPRFSGDLAYVDPNFSSGSLIVTAGLANDLGWEWFDKLKAEQPFIVKSNNQLMETVVLGERSVAAFVNSTYVAEAKAKGQPVEWVFPEDGVYLVAAPSAVVSGAPNPAAGKLLADFLLTEAVQQLMIEDGNYAAVDGMAPPEGQPAIEDMNVLDIDYNKIATDGESVRDQFNSLIGSAN</sequence>
<evidence type="ECO:0000256" key="2">
    <source>
        <dbReference type="SAM" id="SignalP"/>
    </source>
</evidence>
<evidence type="ECO:0000313" key="4">
    <source>
        <dbReference type="Proteomes" id="UP001597145"/>
    </source>
</evidence>
<dbReference type="EMBL" id="JBHUCP010000026">
    <property type="protein sequence ID" value="MFD1533811.1"/>
    <property type="molecule type" value="Genomic_DNA"/>
</dbReference>
<reference evidence="4" key="1">
    <citation type="journal article" date="2019" name="Int. J. Syst. Evol. Microbiol.">
        <title>The Global Catalogue of Microorganisms (GCM) 10K type strain sequencing project: providing services to taxonomists for standard genome sequencing and annotation.</title>
        <authorList>
            <consortium name="The Broad Institute Genomics Platform"/>
            <consortium name="The Broad Institute Genome Sequencing Center for Infectious Disease"/>
            <person name="Wu L."/>
            <person name="Ma J."/>
        </authorList>
    </citation>
    <scope>NUCLEOTIDE SEQUENCE [LARGE SCALE GENOMIC DNA]</scope>
    <source>
        <strain evidence="4">JCM 12165</strain>
    </source>
</reference>
<evidence type="ECO:0000256" key="1">
    <source>
        <dbReference type="ARBA" id="ARBA00022729"/>
    </source>
</evidence>
<name>A0ABW4FTJ1_9PSEU</name>
<dbReference type="SUPFAM" id="SSF53850">
    <property type="entry name" value="Periplasmic binding protein-like II"/>
    <property type="match status" value="1"/>
</dbReference>
<proteinExistence type="predicted"/>
<gene>
    <name evidence="3" type="ORF">ACFSCY_30785</name>
</gene>
<feature type="signal peptide" evidence="2">
    <location>
        <begin position="1"/>
        <end position="20"/>
    </location>
</feature>
<dbReference type="Gene3D" id="3.40.190.10">
    <property type="entry name" value="Periplasmic binding protein-like II"/>
    <property type="match status" value="2"/>
</dbReference>